<gene>
    <name evidence="4" type="ORF">POM88_047193</name>
</gene>
<proteinExistence type="predicted"/>
<organism evidence="4 5">
    <name type="scientific">Heracleum sosnowskyi</name>
    <dbReference type="NCBI Taxonomy" id="360622"/>
    <lineage>
        <taxon>Eukaryota</taxon>
        <taxon>Viridiplantae</taxon>
        <taxon>Streptophyta</taxon>
        <taxon>Embryophyta</taxon>
        <taxon>Tracheophyta</taxon>
        <taxon>Spermatophyta</taxon>
        <taxon>Magnoliopsida</taxon>
        <taxon>eudicotyledons</taxon>
        <taxon>Gunneridae</taxon>
        <taxon>Pentapetalae</taxon>
        <taxon>asterids</taxon>
        <taxon>campanulids</taxon>
        <taxon>Apiales</taxon>
        <taxon>Apiaceae</taxon>
        <taxon>Apioideae</taxon>
        <taxon>apioid superclade</taxon>
        <taxon>Tordylieae</taxon>
        <taxon>Tordyliinae</taxon>
        <taxon>Heracleum</taxon>
    </lineage>
</organism>
<dbReference type="GO" id="GO:0008289">
    <property type="term" value="F:lipid binding"/>
    <property type="evidence" value="ECO:0007669"/>
    <property type="project" value="UniProtKB-KW"/>
</dbReference>
<sequence>MHTGLGAADGFPCVIEYDVGSCSKYGGPVGCDKYCKTLGRPYVLGGSFTEEMHVVTEAVTCNPTALSSCLPAIQNPSQAPTSTCCNNLRDQKPCLCGYLRNPFLRGYVNSPGSKRVSAVCNVPTPSC</sequence>
<dbReference type="SUPFAM" id="SSF47699">
    <property type="entry name" value="Bifunctional inhibitor/lipid-transfer protein/seed storage 2S albumin"/>
    <property type="match status" value="1"/>
</dbReference>
<dbReference type="Pfam" id="PF00234">
    <property type="entry name" value="Tryp_alpha_amyl"/>
    <property type="match status" value="1"/>
</dbReference>
<keyword evidence="2" id="KW-0446">Lipid-binding</keyword>
<evidence type="ECO:0000259" key="3">
    <source>
        <dbReference type="SMART" id="SM00499"/>
    </source>
</evidence>
<dbReference type="CDD" id="cd01959">
    <property type="entry name" value="nsLTP2"/>
    <property type="match status" value="1"/>
</dbReference>
<dbReference type="InterPro" id="IPR036312">
    <property type="entry name" value="Bifun_inhib/LTP/seed_sf"/>
</dbReference>
<evidence type="ECO:0000256" key="2">
    <source>
        <dbReference type="ARBA" id="ARBA00023121"/>
    </source>
</evidence>
<dbReference type="PANTHER" id="PTHR33214">
    <property type="entry name" value="BIFUNCTIONAL INHIBITOR/LIPID-TRANSFER PROTEIN/SEED STORAGE 2S ALBUMIN SUPERFAMILY PROTEIN"/>
    <property type="match status" value="1"/>
</dbReference>
<dbReference type="PANTHER" id="PTHR33214:SF69">
    <property type="entry name" value="BIFUNCTIONAL INHIBITOR_LIPID-TRANSFER PROTEIN_SEED STORAGE 2S ALBUMIN SUPERFAMILY PROTEIN"/>
    <property type="match status" value="1"/>
</dbReference>
<name>A0AAD8M7N8_9APIA</name>
<dbReference type="Gene3D" id="1.10.110.10">
    <property type="entry name" value="Plant lipid-transfer and hydrophobic proteins"/>
    <property type="match status" value="1"/>
</dbReference>
<accession>A0AAD8M7N8</accession>
<keyword evidence="1" id="KW-0813">Transport</keyword>
<protein>
    <submittedName>
        <fullName evidence="4">Non-specific lipid-transfer protein 2</fullName>
    </submittedName>
</protein>
<dbReference type="SMART" id="SM00499">
    <property type="entry name" value="AAI"/>
    <property type="match status" value="1"/>
</dbReference>
<dbReference type="GO" id="GO:0006869">
    <property type="term" value="P:lipid transport"/>
    <property type="evidence" value="ECO:0007669"/>
    <property type="project" value="InterPro"/>
</dbReference>
<evidence type="ECO:0000256" key="1">
    <source>
        <dbReference type="ARBA" id="ARBA00022448"/>
    </source>
</evidence>
<dbReference type="Proteomes" id="UP001237642">
    <property type="component" value="Unassembled WGS sequence"/>
</dbReference>
<feature type="domain" description="Bifunctional inhibitor/plant lipid transfer protein/seed storage helical" evidence="3">
    <location>
        <begin position="61"/>
        <end position="127"/>
    </location>
</feature>
<dbReference type="InterPro" id="IPR016140">
    <property type="entry name" value="Bifunc_inhib/LTP/seed_store"/>
</dbReference>
<keyword evidence="5" id="KW-1185">Reference proteome</keyword>
<evidence type="ECO:0000313" key="4">
    <source>
        <dbReference type="EMBL" id="KAK1362719.1"/>
    </source>
</evidence>
<reference evidence="4" key="2">
    <citation type="submission" date="2023-05" db="EMBL/GenBank/DDBJ databases">
        <authorList>
            <person name="Schelkunov M.I."/>
        </authorList>
    </citation>
    <scope>NUCLEOTIDE SEQUENCE</scope>
    <source>
        <strain evidence="4">Hsosn_3</strain>
        <tissue evidence="4">Leaf</tissue>
    </source>
</reference>
<evidence type="ECO:0000313" key="5">
    <source>
        <dbReference type="Proteomes" id="UP001237642"/>
    </source>
</evidence>
<dbReference type="AlphaFoldDB" id="A0AAD8M7N8"/>
<dbReference type="InterPro" id="IPR033872">
    <property type="entry name" value="nsLTP2"/>
</dbReference>
<reference evidence="4" key="1">
    <citation type="submission" date="2023-02" db="EMBL/GenBank/DDBJ databases">
        <title>Genome of toxic invasive species Heracleum sosnowskyi carries increased number of genes despite the absence of recent whole-genome duplications.</title>
        <authorList>
            <person name="Schelkunov M."/>
            <person name="Shtratnikova V."/>
            <person name="Makarenko M."/>
            <person name="Klepikova A."/>
            <person name="Omelchenko D."/>
            <person name="Novikova G."/>
            <person name="Obukhova E."/>
            <person name="Bogdanov V."/>
            <person name="Penin A."/>
            <person name="Logacheva M."/>
        </authorList>
    </citation>
    <scope>NUCLEOTIDE SEQUENCE</scope>
    <source>
        <strain evidence="4">Hsosn_3</strain>
        <tissue evidence="4">Leaf</tissue>
    </source>
</reference>
<comment type="caution">
    <text evidence="4">The sequence shown here is derived from an EMBL/GenBank/DDBJ whole genome shotgun (WGS) entry which is preliminary data.</text>
</comment>
<dbReference type="EMBL" id="JAUIZM010000010">
    <property type="protein sequence ID" value="KAK1362719.1"/>
    <property type="molecule type" value="Genomic_DNA"/>
</dbReference>